<dbReference type="SMART" id="SM00382">
    <property type="entry name" value="AAA"/>
    <property type="match status" value="1"/>
</dbReference>
<organism evidence="6">
    <name type="scientific">marine sediment metagenome</name>
    <dbReference type="NCBI Taxonomy" id="412755"/>
    <lineage>
        <taxon>unclassified sequences</taxon>
        <taxon>metagenomes</taxon>
        <taxon>ecological metagenomes</taxon>
    </lineage>
</organism>
<dbReference type="InterPro" id="IPR017871">
    <property type="entry name" value="ABC_transporter-like_CS"/>
</dbReference>
<dbReference type="InterPro" id="IPR003439">
    <property type="entry name" value="ABC_transporter-like_ATP-bd"/>
</dbReference>
<dbReference type="GO" id="GO:0016887">
    <property type="term" value="F:ATP hydrolysis activity"/>
    <property type="evidence" value="ECO:0007669"/>
    <property type="project" value="InterPro"/>
</dbReference>
<evidence type="ECO:0000256" key="1">
    <source>
        <dbReference type="ARBA" id="ARBA00005417"/>
    </source>
</evidence>
<accession>A0A0F9SZY7</accession>
<evidence type="ECO:0000256" key="3">
    <source>
        <dbReference type="ARBA" id="ARBA00022741"/>
    </source>
</evidence>
<keyword evidence="2" id="KW-0813">Transport</keyword>
<dbReference type="PANTHER" id="PTHR42711">
    <property type="entry name" value="ABC TRANSPORTER ATP-BINDING PROTEIN"/>
    <property type="match status" value="1"/>
</dbReference>
<dbReference type="PROSITE" id="PS00211">
    <property type="entry name" value="ABC_TRANSPORTER_1"/>
    <property type="match status" value="1"/>
</dbReference>
<dbReference type="PANTHER" id="PTHR42711:SF5">
    <property type="entry name" value="ABC TRANSPORTER ATP-BINDING PROTEIN NATA"/>
    <property type="match status" value="1"/>
</dbReference>
<reference evidence="6" key="1">
    <citation type="journal article" date="2015" name="Nature">
        <title>Complex archaea that bridge the gap between prokaryotes and eukaryotes.</title>
        <authorList>
            <person name="Spang A."/>
            <person name="Saw J.H."/>
            <person name="Jorgensen S.L."/>
            <person name="Zaremba-Niedzwiedzka K."/>
            <person name="Martijn J."/>
            <person name="Lind A.E."/>
            <person name="van Eijk R."/>
            <person name="Schleper C."/>
            <person name="Guy L."/>
            <person name="Ettema T.J."/>
        </authorList>
    </citation>
    <scope>NUCLEOTIDE SEQUENCE</scope>
</reference>
<dbReference type="InterPro" id="IPR003593">
    <property type="entry name" value="AAA+_ATPase"/>
</dbReference>
<dbReference type="Pfam" id="PF00005">
    <property type="entry name" value="ABC_tran"/>
    <property type="match status" value="1"/>
</dbReference>
<protein>
    <recommendedName>
        <fullName evidence="5">ABC transporter domain-containing protein</fullName>
    </recommendedName>
</protein>
<dbReference type="Gene3D" id="3.40.50.300">
    <property type="entry name" value="P-loop containing nucleotide triphosphate hydrolases"/>
    <property type="match status" value="1"/>
</dbReference>
<keyword evidence="3" id="KW-0547">Nucleotide-binding</keyword>
<dbReference type="CDD" id="cd03230">
    <property type="entry name" value="ABC_DR_subfamily_A"/>
    <property type="match status" value="1"/>
</dbReference>
<dbReference type="PROSITE" id="PS50893">
    <property type="entry name" value="ABC_TRANSPORTER_2"/>
    <property type="match status" value="1"/>
</dbReference>
<dbReference type="AlphaFoldDB" id="A0A0F9SZY7"/>
<dbReference type="SUPFAM" id="SSF52540">
    <property type="entry name" value="P-loop containing nucleoside triphosphate hydrolases"/>
    <property type="match status" value="1"/>
</dbReference>
<dbReference type="EMBL" id="LAZR01000457">
    <property type="protein sequence ID" value="KKN68122.1"/>
    <property type="molecule type" value="Genomic_DNA"/>
</dbReference>
<evidence type="ECO:0000256" key="2">
    <source>
        <dbReference type="ARBA" id="ARBA00022448"/>
    </source>
</evidence>
<dbReference type="GO" id="GO:0005524">
    <property type="term" value="F:ATP binding"/>
    <property type="evidence" value="ECO:0007669"/>
    <property type="project" value="UniProtKB-KW"/>
</dbReference>
<comment type="similarity">
    <text evidence="1">Belongs to the ABC transporter superfamily.</text>
</comment>
<evidence type="ECO:0000259" key="5">
    <source>
        <dbReference type="PROSITE" id="PS50893"/>
    </source>
</evidence>
<evidence type="ECO:0000313" key="6">
    <source>
        <dbReference type="EMBL" id="KKN68122.1"/>
    </source>
</evidence>
<dbReference type="InterPro" id="IPR050763">
    <property type="entry name" value="ABC_transporter_ATP-binding"/>
</dbReference>
<feature type="domain" description="ABC transporter" evidence="5">
    <location>
        <begin position="6"/>
        <end position="234"/>
    </location>
</feature>
<dbReference type="InterPro" id="IPR027417">
    <property type="entry name" value="P-loop_NTPase"/>
</dbReference>
<sequence>MNEPAIETHNLTKVFPGGVRAVDGLDVQIPRGSVYGLIGRNGAGKTTLIRMLMGLLRPTGGRAELLGQDMWTADHLHRARMTYVSQELRLPRWLSLAEICEFLRHLYPRWDAAYAGRLLKRFELDQARPTGLMSGGEQRKAAVLLAFAARPEVVLLDEPAAGMDPIARRQLIDEIVDLLTGDGECTVLFSTHIISDLERIAELVGIMDRGKIVTQASLDDLRSRTKRVQVVFDGGSAPEGFTIPGAIRTTTEGPVVTAIVNIDSETQLDGLQGRSDLRLNVFPLGLEEVFVALFGPAESSQLKENQV</sequence>
<proteinExistence type="inferred from homology"/>
<keyword evidence="4" id="KW-0067">ATP-binding</keyword>
<name>A0A0F9SZY7_9ZZZZ</name>
<gene>
    <name evidence="6" type="ORF">LCGC14_0454350</name>
</gene>
<evidence type="ECO:0000256" key="4">
    <source>
        <dbReference type="ARBA" id="ARBA00022840"/>
    </source>
</evidence>
<comment type="caution">
    <text evidence="6">The sequence shown here is derived from an EMBL/GenBank/DDBJ whole genome shotgun (WGS) entry which is preliminary data.</text>
</comment>